<evidence type="ECO:0000313" key="2">
    <source>
        <dbReference type="Proteomes" id="UP000644441"/>
    </source>
</evidence>
<protein>
    <recommendedName>
        <fullName evidence="3">DUF945 domain-containing protein</fullName>
    </recommendedName>
</protein>
<name>A0ABS0AEW4_9GAMM</name>
<dbReference type="Pfam" id="PF06097">
    <property type="entry name" value="DUF945"/>
    <property type="match status" value="1"/>
</dbReference>
<dbReference type="EMBL" id="ARXR01000007">
    <property type="protein sequence ID" value="MBF5052613.1"/>
    <property type="molecule type" value="Genomic_DNA"/>
</dbReference>
<evidence type="ECO:0000313" key="1">
    <source>
        <dbReference type="EMBL" id="MBF5052613.1"/>
    </source>
</evidence>
<accession>A0ABS0AEW4</accession>
<gene>
    <name evidence="1" type="ORF">ISO4_01215</name>
</gene>
<sequence length="492" mass="52846">MKKLLLAVLVLGGLWLAAGYVIGNKVEDTVRAQVAGQEIIPGSDLVRLDIAEYDKGLFGADTRICLVFDRLPPDMAMLQAYSGKLCDRGEIHYGPLLFGPDGPSLGLAYARSELDLSPLPPEIKQMVDGLFAGQPPVIGHSWYTFDGGVDLRVLVSPFRFESPELSASLAELRMDGRVDDPVAKVGDFFVRGRDLRVAGPQGALVLPELDAEVRLKAMLGEVLPLIDMTMAANGLSVSAGGREQVAGNVTLRTRTREDGDTLSGDSGLWLDALSGDQVPERVDSAWLGFDWHGFDRAAAIRVQRISQELDSLQLEMMMQAMSGEGDSAAMQEKGERMAALGEEMITVMSTQLLHPERTGMTVKMVVDGAGERQLTLDSALDYNGLDGLNPSFAELQMLPPAALARLVDLSVDFDAASALLPPGLRAGLVDYQSSGWLRQQDGRLRTRLTLEQGEVTLNGASMTVEELMSKGQAAARGGVSADLPETLDSGGY</sequence>
<keyword evidence="2" id="KW-1185">Reference proteome</keyword>
<dbReference type="RefSeq" id="WP_194855527.1">
    <property type="nucleotide sequence ID" value="NZ_ARXR01000007.1"/>
</dbReference>
<proteinExistence type="predicted"/>
<evidence type="ECO:0008006" key="3">
    <source>
        <dbReference type="Google" id="ProtNLM"/>
    </source>
</evidence>
<organism evidence="1 2">
    <name type="scientific">Alloalcanivorax venustensis ISO4</name>
    <dbReference type="NCBI Taxonomy" id="1177184"/>
    <lineage>
        <taxon>Bacteria</taxon>
        <taxon>Pseudomonadati</taxon>
        <taxon>Pseudomonadota</taxon>
        <taxon>Gammaproteobacteria</taxon>
        <taxon>Oceanospirillales</taxon>
        <taxon>Alcanivoracaceae</taxon>
        <taxon>Alloalcanivorax</taxon>
    </lineage>
</organism>
<dbReference type="Proteomes" id="UP000644441">
    <property type="component" value="Unassembled WGS sequence"/>
</dbReference>
<reference evidence="1 2" key="1">
    <citation type="submission" date="2012-09" db="EMBL/GenBank/DDBJ databases">
        <title>Genome Sequence of alkane-degrading Bacterium Alcanivorax venustensis ISO4.</title>
        <authorList>
            <person name="Lai Q."/>
            <person name="Shao Z."/>
        </authorList>
    </citation>
    <scope>NUCLEOTIDE SEQUENCE [LARGE SCALE GENOMIC DNA]</scope>
    <source>
        <strain evidence="1 2">ISO4</strain>
    </source>
</reference>
<comment type="caution">
    <text evidence="1">The sequence shown here is derived from an EMBL/GenBank/DDBJ whole genome shotgun (WGS) entry which is preliminary data.</text>
</comment>
<dbReference type="InterPro" id="IPR010352">
    <property type="entry name" value="DUF945"/>
</dbReference>